<reference evidence="2 3" key="1">
    <citation type="journal article" date="2012" name="Eukaryot. Cell">
        <title>Draft genome sequence of CBS 2479, the standard type strain of Trichosporon asahii.</title>
        <authorList>
            <person name="Yang R.Y."/>
            <person name="Li H.T."/>
            <person name="Zhu H."/>
            <person name="Zhou G.P."/>
            <person name="Wang M."/>
            <person name="Wang L."/>
        </authorList>
    </citation>
    <scope>NUCLEOTIDE SEQUENCE [LARGE SCALE GENOMIC DNA]</scope>
    <source>
        <strain evidence="3">ATCC 90039 / CBS 2479 / JCM 2466 / KCTC 7840 / NCYC 2677 / UAMH 7654</strain>
    </source>
</reference>
<dbReference type="RefSeq" id="XP_014181924.1">
    <property type="nucleotide sequence ID" value="XM_014326449.1"/>
</dbReference>
<dbReference type="KEGG" id="tasa:A1Q1_08302"/>
<dbReference type="Proteomes" id="UP000002748">
    <property type="component" value="Unassembled WGS sequence"/>
</dbReference>
<gene>
    <name evidence="2" type="ORF">A1Q1_08302</name>
</gene>
<dbReference type="Gene3D" id="3.30.160.60">
    <property type="entry name" value="Classic Zinc Finger"/>
    <property type="match status" value="1"/>
</dbReference>
<proteinExistence type="predicted"/>
<evidence type="ECO:0000313" key="3">
    <source>
        <dbReference type="Proteomes" id="UP000002748"/>
    </source>
</evidence>
<dbReference type="EMBL" id="ALBS01000097">
    <property type="protein sequence ID" value="EJT50600.1"/>
    <property type="molecule type" value="Genomic_DNA"/>
</dbReference>
<dbReference type="OrthoDB" id="6077919at2759"/>
<dbReference type="SMART" id="SM00355">
    <property type="entry name" value="ZnF_C2H2"/>
    <property type="match status" value="3"/>
</dbReference>
<dbReference type="GeneID" id="25991814"/>
<accession>J4UGK9</accession>
<dbReference type="InterPro" id="IPR013087">
    <property type="entry name" value="Znf_C2H2_type"/>
</dbReference>
<protein>
    <recommendedName>
        <fullName evidence="1">C2H2-type domain-containing protein</fullName>
    </recommendedName>
</protein>
<evidence type="ECO:0000259" key="1">
    <source>
        <dbReference type="PROSITE" id="PS00028"/>
    </source>
</evidence>
<evidence type="ECO:0000313" key="2">
    <source>
        <dbReference type="EMBL" id="EJT50600.1"/>
    </source>
</evidence>
<feature type="domain" description="C2H2-type" evidence="1">
    <location>
        <begin position="51"/>
        <end position="72"/>
    </location>
</feature>
<dbReference type="PROSITE" id="PS00028">
    <property type="entry name" value="ZINC_FINGER_C2H2_1"/>
    <property type="match status" value="1"/>
</dbReference>
<dbReference type="HOGENOM" id="CLU_1161859_0_0_1"/>
<name>J4UGK9_TRIAS</name>
<dbReference type="VEuPathDB" id="FungiDB:A1Q1_08302"/>
<organism evidence="2 3">
    <name type="scientific">Trichosporon asahii var. asahii (strain ATCC 90039 / CBS 2479 / JCM 2466 / KCTC 7840 / NBRC 103889/ NCYC 2677 / UAMH 7654)</name>
    <name type="common">Yeast</name>
    <dbReference type="NCBI Taxonomy" id="1186058"/>
    <lineage>
        <taxon>Eukaryota</taxon>
        <taxon>Fungi</taxon>
        <taxon>Dikarya</taxon>
        <taxon>Basidiomycota</taxon>
        <taxon>Agaricomycotina</taxon>
        <taxon>Tremellomycetes</taxon>
        <taxon>Trichosporonales</taxon>
        <taxon>Trichosporonaceae</taxon>
        <taxon>Trichosporon</taxon>
    </lineage>
</organism>
<dbReference type="AlphaFoldDB" id="J4UGK9"/>
<comment type="caution">
    <text evidence="2">The sequence shown here is derived from an EMBL/GenBank/DDBJ whole genome shotgun (WGS) entry which is preliminary data.</text>
</comment>
<sequence length="239" mass="25889">MKSRGMHVQRAHPTAALHTCALGCGFESDNSKTNLNHEEKAHVDGPDAVICRICEIIYTNSRMLTNHLKREHGIEEPWACVECPYRSGDMTSLKNHVCNVHEPTPDARCGICGCKGHGRLEATRRRTQAPGGLVGRAGDPPVVQVVDDGTGNLQISQALISPAGRVSSTAPRDLAVHIKTITANGQVKLSPATPFSQMSTAIKLADNPQYKLSTKAGETNPKQLFFVSYAPDRLTEICQ</sequence>